<reference evidence="7 8" key="1">
    <citation type="submission" date="2018-05" db="EMBL/GenBank/DDBJ databases">
        <title>Complete Genome Sequences of Extremely Thermoacidophilic, Metal-Mobilizing Type-Strain Members of the Archaeal Family Sulfolobaceae: Acidianus brierleyi DSM-1651T, Acidianus sulfidivorans DSM-18786T, Metallosphaera hakonensis DSM-7519T, and Metallosphaera prunae DSM-10039T.</title>
        <authorList>
            <person name="Counts J.A."/>
            <person name="Kelly R.M."/>
        </authorList>
    </citation>
    <scope>NUCLEOTIDE SEQUENCE [LARGE SCALE GENOMIC DNA]</scope>
    <source>
        <strain evidence="7 8">DSM 1651</strain>
    </source>
</reference>
<evidence type="ECO:0000313" key="8">
    <source>
        <dbReference type="Proteomes" id="UP000248044"/>
    </source>
</evidence>
<feature type="transmembrane region" description="Helical" evidence="6">
    <location>
        <begin position="413"/>
        <end position="437"/>
    </location>
</feature>
<keyword evidence="5 6" id="KW-0472">Membrane</keyword>
<dbReference type="PIRSF" id="PIRSF006060">
    <property type="entry name" value="AA_transporter"/>
    <property type="match status" value="1"/>
</dbReference>
<feature type="transmembrane region" description="Helical" evidence="6">
    <location>
        <begin position="90"/>
        <end position="109"/>
    </location>
</feature>
<evidence type="ECO:0008006" key="9">
    <source>
        <dbReference type="Google" id="ProtNLM"/>
    </source>
</evidence>
<gene>
    <name evidence="7" type="ORF">DFR85_02685</name>
</gene>
<dbReference type="AlphaFoldDB" id="A0A2U9ICG8"/>
<evidence type="ECO:0000256" key="5">
    <source>
        <dbReference type="ARBA" id="ARBA00023136"/>
    </source>
</evidence>
<protein>
    <recommendedName>
        <fullName evidence="9">Amino acid permease</fullName>
    </recommendedName>
</protein>
<dbReference type="Pfam" id="PF13520">
    <property type="entry name" value="AA_permease_2"/>
    <property type="match status" value="1"/>
</dbReference>
<feature type="transmembrane region" description="Helical" evidence="6">
    <location>
        <begin position="147"/>
        <end position="170"/>
    </location>
</feature>
<feature type="transmembrane region" description="Helical" evidence="6">
    <location>
        <begin position="309"/>
        <end position="331"/>
    </location>
</feature>
<dbReference type="Gene3D" id="1.20.1740.10">
    <property type="entry name" value="Amino acid/polyamine transporter I"/>
    <property type="match status" value="1"/>
</dbReference>
<feature type="transmembrane region" description="Helical" evidence="6">
    <location>
        <begin position="285"/>
        <end position="303"/>
    </location>
</feature>
<evidence type="ECO:0000313" key="7">
    <source>
        <dbReference type="EMBL" id="AWR93684.1"/>
    </source>
</evidence>
<dbReference type="InterPro" id="IPR002293">
    <property type="entry name" value="AA/rel_permease1"/>
</dbReference>
<feature type="transmembrane region" description="Helical" evidence="6">
    <location>
        <begin position="352"/>
        <end position="371"/>
    </location>
</feature>
<dbReference type="OrthoDB" id="41965at2157"/>
<dbReference type="PANTHER" id="PTHR42770:SF7">
    <property type="entry name" value="MEMBRANE PROTEIN"/>
    <property type="match status" value="1"/>
</dbReference>
<dbReference type="KEGG" id="abri:DFR85_02685"/>
<feature type="transmembrane region" description="Helical" evidence="6">
    <location>
        <begin position="248"/>
        <end position="273"/>
    </location>
</feature>
<sequence length="495" mass="54797">MKFLRQSTGLVKELGAFDAFSLNFSFIGPAAGLSYPLFVASTIAGASWILSAILGAILVLPLLLNYYLLSYHIPRSAGDYIYVSRSMGELAGTILAMSLIMSFSMGFPVLAELEVIMVIIPGLQSIGVSFHNSLLITIANSILSNNLYLLITTTFIILVSFLLSISYKIYTKSFRYLTILQIIGIVMMIFGMIVFRSSYSQYAKPYSEPTNYIQTLALSSIFVLSMYAFSNAPAYFGGEIKKPKTGFFAGYILSYSAAVIFTVFLILAIEFSIGKEGYIYATINGWNLPISTSSLLAFGVLPFLNIPEILVIVVMSALTWYLLYAMINVTASSRMIFSLAFDRVLPSFLGDVKRGIPVNAMLLSLFISIIFEFIEVYLGYSVSFAVDGLWFIIWNYLLVSIASIKFSNLDRKILITAVLSIISLITVVIVTILYGIVTFGNFSFGSIIFSGNEYFDISTIFIPPISGFLTYIISKEVRKREGIDLSLVFKEIPPD</sequence>
<feature type="transmembrane region" description="Helical" evidence="6">
    <location>
        <begin position="46"/>
        <end position="69"/>
    </location>
</feature>
<evidence type="ECO:0000256" key="4">
    <source>
        <dbReference type="ARBA" id="ARBA00022989"/>
    </source>
</evidence>
<feature type="transmembrane region" description="Helical" evidence="6">
    <location>
        <begin position="115"/>
        <end position="135"/>
    </location>
</feature>
<evidence type="ECO:0000256" key="3">
    <source>
        <dbReference type="ARBA" id="ARBA00022692"/>
    </source>
</evidence>
<dbReference type="GO" id="GO:0022857">
    <property type="term" value="F:transmembrane transporter activity"/>
    <property type="evidence" value="ECO:0007669"/>
    <property type="project" value="InterPro"/>
</dbReference>
<dbReference type="RefSeq" id="WP_110269568.1">
    <property type="nucleotide sequence ID" value="NZ_CP029289.2"/>
</dbReference>
<proteinExistence type="predicted"/>
<dbReference type="GeneID" id="36831027"/>
<feature type="transmembrane region" description="Helical" evidence="6">
    <location>
        <begin position="20"/>
        <end position="40"/>
    </location>
</feature>
<name>A0A2U9ICG8_9CREN</name>
<dbReference type="Proteomes" id="UP000248044">
    <property type="component" value="Chromosome"/>
</dbReference>
<feature type="transmembrane region" description="Helical" evidence="6">
    <location>
        <begin position="377"/>
        <end position="401"/>
    </location>
</feature>
<keyword evidence="3 6" id="KW-0812">Transmembrane</keyword>
<organism evidence="7 8">
    <name type="scientific">Acidianus brierleyi</name>
    <dbReference type="NCBI Taxonomy" id="41673"/>
    <lineage>
        <taxon>Archaea</taxon>
        <taxon>Thermoproteota</taxon>
        <taxon>Thermoprotei</taxon>
        <taxon>Sulfolobales</taxon>
        <taxon>Sulfolobaceae</taxon>
        <taxon>Acidianus</taxon>
    </lineage>
</organism>
<feature type="transmembrane region" description="Helical" evidence="6">
    <location>
        <begin position="176"/>
        <end position="195"/>
    </location>
</feature>
<feature type="transmembrane region" description="Helical" evidence="6">
    <location>
        <begin position="457"/>
        <end position="474"/>
    </location>
</feature>
<dbReference type="PANTHER" id="PTHR42770">
    <property type="entry name" value="AMINO ACID TRANSPORTER-RELATED"/>
    <property type="match status" value="1"/>
</dbReference>
<keyword evidence="4 6" id="KW-1133">Transmembrane helix</keyword>
<evidence type="ECO:0000256" key="6">
    <source>
        <dbReference type="SAM" id="Phobius"/>
    </source>
</evidence>
<keyword evidence="2" id="KW-1003">Cell membrane</keyword>
<comment type="subcellular location">
    <subcellularLocation>
        <location evidence="1">Cell membrane</location>
        <topology evidence="1">Multi-pass membrane protein</topology>
    </subcellularLocation>
</comment>
<keyword evidence="8" id="KW-1185">Reference proteome</keyword>
<feature type="transmembrane region" description="Helical" evidence="6">
    <location>
        <begin position="216"/>
        <end position="236"/>
    </location>
</feature>
<dbReference type="GO" id="GO:0005886">
    <property type="term" value="C:plasma membrane"/>
    <property type="evidence" value="ECO:0007669"/>
    <property type="project" value="UniProtKB-SubCell"/>
</dbReference>
<dbReference type="EMBL" id="CP029289">
    <property type="protein sequence ID" value="AWR93684.1"/>
    <property type="molecule type" value="Genomic_DNA"/>
</dbReference>
<accession>A0A2U9ICG8</accession>
<dbReference type="InterPro" id="IPR050367">
    <property type="entry name" value="APC_superfamily"/>
</dbReference>
<evidence type="ECO:0000256" key="2">
    <source>
        <dbReference type="ARBA" id="ARBA00022475"/>
    </source>
</evidence>
<evidence type="ECO:0000256" key="1">
    <source>
        <dbReference type="ARBA" id="ARBA00004651"/>
    </source>
</evidence>